<dbReference type="InterPro" id="IPR000477">
    <property type="entry name" value="RT_dom"/>
</dbReference>
<dbReference type="PANTHER" id="PTHR24559">
    <property type="entry name" value="TRANSPOSON TY3-I GAG-POL POLYPROTEIN"/>
    <property type="match status" value="1"/>
</dbReference>
<dbReference type="CDD" id="cd01647">
    <property type="entry name" value="RT_LTR"/>
    <property type="match status" value="1"/>
</dbReference>
<reference evidence="2 3" key="1">
    <citation type="submission" date="2020-12" db="EMBL/GenBank/DDBJ databases">
        <title>Concerted genomic and epigenomic changes stabilize Arabidopsis allopolyploids.</title>
        <authorList>
            <person name="Chen Z."/>
        </authorList>
    </citation>
    <scope>NUCLEOTIDE SEQUENCE [LARGE SCALE GENOMIC DNA]</scope>
    <source>
        <strain evidence="2">As9502</strain>
        <tissue evidence="2">Leaf</tissue>
    </source>
</reference>
<gene>
    <name evidence="2" type="ORF">ISN44_As11g029900</name>
</gene>
<proteinExistence type="predicted"/>
<evidence type="ECO:0000259" key="1">
    <source>
        <dbReference type="PROSITE" id="PS50878"/>
    </source>
</evidence>
<dbReference type="OrthoDB" id="101614at2759"/>
<protein>
    <submittedName>
        <fullName evidence="2">Reverse transcriptase domain</fullName>
    </submittedName>
</protein>
<dbReference type="EMBL" id="JAEFBJ010000011">
    <property type="protein sequence ID" value="KAG7556989.1"/>
    <property type="molecule type" value="Genomic_DNA"/>
</dbReference>
<evidence type="ECO:0000313" key="2">
    <source>
        <dbReference type="EMBL" id="KAG7556989.1"/>
    </source>
</evidence>
<comment type="caution">
    <text evidence="2">The sequence shown here is derived from an EMBL/GenBank/DDBJ whole genome shotgun (WGS) entry which is preliminary data.</text>
</comment>
<dbReference type="InterPro" id="IPR053134">
    <property type="entry name" value="RNA-dir_DNA_polymerase"/>
</dbReference>
<organism evidence="2 3">
    <name type="scientific">Arabidopsis suecica</name>
    <name type="common">Swedish thale-cress</name>
    <name type="synonym">Cardaminopsis suecica</name>
    <dbReference type="NCBI Taxonomy" id="45249"/>
    <lineage>
        <taxon>Eukaryota</taxon>
        <taxon>Viridiplantae</taxon>
        <taxon>Streptophyta</taxon>
        <taxon>Embryophyta</taxon>
        <taxon>Tracheophyta</taxon>
        <taxon>Spermatophyta</taxon>
        <taxon>Magnoliopsida</taxon>
        <taxon>eudicotyledons</taxon>
        <taxon>Gunneridae</taxon>
        <taxon>Pentapetalae</taxon>
        <taxon>rosids</taxon>
        <taxon>malvids</taxon>
        <taxon>Brassicales</taxon>
        <taxon>Brassicaceae</taxon>
        <taxon>Camelineae</taxon>
        <taxon>Arabidopsis</taxon>
    </lineage>
</organism>
<accession>A0A8T1ZD48</accession>
<dbReference type="InterPro" id="IPR056924">
    <property type="entry name" value="SH3_Tf2-1"/>
</dbReference>
<sequence length="543" mass="61836">MTSTTMLSLANLVVVKKKNGKWRVCVDFTDLNKACPKDNFSLPHIDQLVEATAGNKLLSFMDAFAGYNQILMHPDDREKTPFITDRGIYCYEVMPFGLKIAGATYQRLVNRVFSEQLEKMMEVYIDDMLVKSLEENDHVAHLRDCFRQLNQHNMKLNPAKCHFAVKSGEFLGYLVTHRGIEANPKQIDALLNMPSPQNKREVQRLTGRVAALNRFISRSTDKCLAFYDTLRGNKKFEWTDRCEEAFQELKKYLANPPVMAKPERFPKERKSKLSPRGDGQFRVLENINDNAYKLELPEGGNDEAIDLSSTETDKEVTIPTMRHGPLTSLKVNQVPQGLKPWILSWKTTVSSLEHHKRWRSSKETKELVTCSSRLKLLPSYRFCKELEMRPCSPSPNRPMEEWSLYRPKSSPTVASGTHMPKCCTALVDSPSHHQHFISFTGFLEKRTHPRLPHLITTRVYIESASRSQHPSSHSTILVELVGRANPFASPSFHRLSHSTVLVESAGRVSPPLQLHSIVVELGGRVSPSATPSLYRTHKSRTNR</sequence>
<dbReference type="Pfam" id="PF24626">
    <property type="entry name" value="SH3_Tf2-1"/>
    <property type="match status" value="1"/>
</dbReference>
<name>A0A8T1ZD48_ARASU</name>
<dbReference type="Pfam" id="PF00078">
    <property type="entry name" value="RVT_1"/>
    <property type="match status" value="1"/>
</dbReference>
<dbReference type="Proteomes" id="UP000694251">
    <property type="component" value="Chromosome 11"/>
</dbReference>
<evidence type="ECO:0000313" key="3">
    <source>
        <dbReference type="Proteomes" id="UP000694251"/>
    </source>
</evidence>
<dbReference type="AlphaFoldDB" id="A0A8T1ZD48"/>
<dbReference type="PANTHER" id="PTHR24559:SF431">
    <property type="entry name" value="RNA-DIRECTED DNA POLYMERASE HOMOLOG"/>
    <property type="match status" value="1"/>
</dbReference>
<keyword evidence="2" id="KW-0695">RNA-directed DNA polymerase</keyword>
<dbReference type="GO" id="GO:0003964">
    <property type="term" value="F:RNA-directed DNA polymerase activity"/>
    <property type="evidence" value="ECO:0007669"/>
    <property type="project" value="UniProtKB-KW"/>
</dbReference>
<keyword evidence="3" id="KW-1185">Reference proteome</keyword>
<feature type="domain" description="Reverse transcriptase" evidence="1">
    <location>
        <begin position="1"/>
        <end position="175"/>
    </location>
</feature>
<keyword evidence="2" id="KW-0548">Nucleotidyltransferase</keyword>
<dbReference type="PROSITE" id="PS50878">
    <property type="entry name" value="RT_POL"/>
    <property type="match status" value="1"/>
</dbReference>
<keyword evidence="2" id="KW-0808">Transferase</keyword>